<dbReference type="InterPro" id="IPR029033">
    <property type="entry name" value="His_PPase_superfam"/>
</dbReference>
<dbReference type="SMART" id="SM00855">
    <property type="entry name" value="PGAM"/>
    <property type="match status" value="1"/>
</dbReference>
<dbReference type="CDD" id="cd07067">
    <property type="entry name" value="HP_PGM_like"/>
    <property type="match status" value="1"/>
</dbReference>
<dbReference type="InParanoid" id="A0A0U5J9D4"/>
<accession>A0A0U5J9D4</accession>
<dbReference type="Gene3D" id="3.40.50.1240">
    <property type="entry name" value="Phosphoglycerate mutase-like"/>
    <property type="match status" value="1"/>
</dbReference>
<dbReference type="PANTHER" id="PTHR48100:SF1">
    <property type="entry name" value="HISTIDINE PHOSPHATASE FAMILY PROTEIN-RELATED"/>
    <property type="match status" value="1"/>
</dbReference>
<dbReference type="AlphaFoldDB" id="A0A0U5J9D4"/>
<dbReference type="InterPro" id="IPR050275">
    <property type="entry name" value="PGM_Phosphatase"/>
</dbReference>
<name>A0A0U5J9D4_9BACT</name>
<dbReference type="GO" id="GO:0005737">
    <property type="term" value="C:cytoplasm"/>
    <property type="evidence" value="ECO:0007669"/>
    <property type="project" value="TreeGrafter"/>
</dbReference>
<dbReference type="KEGG" id="pnl:PNK_0055"/>
<dbReference type="RefSeq" id="WP_059059553.1">
    <property type="nucleotide sequence ID" value="NZ_LN879502.1"/>
</dbReference>
<dbReference type="SUPFAM" id="SSF53254">
    <property type="entry name" value="Phosphoglycerate mutase-like"/>
    <property type="match status" value="1"/>
</dbReference>
<evidence type="ECO:0000313" key="1">
    <source>
        <dbReference type="EMBL" id="CUI15693.1"/>
    </source>
</evidence>
<dbReference type="PATRIC" id="fig|389348.3.peg.64"/>
<dbReference type="PANTHER" id="PTHR48100">
    <property type="entry name" value="BROAD-SPECIFICITY PHOSPHATASE YOR283W-RELATED"/>
    <property type="match status" value="1"/>
</dbReference>
<keyword evidence="2" id="KW-1185">Reference proteome</keyword>
<evidence type="ECO:0000313" key="2">
    <source>
        <dbReference type="Proteomes" id="UP000069902"/>
    </source>
</evidence>
<dbReference type="GO" id="GO:0016853">
    <property type="term" value="F:isomerase activity"/>
    <property type="evidence" value="ECO:0007669"/>
    <property type="project" value="UniProtKB-KW"/>
</dbReference>
<dbReference type="EC" id="5.4.2.-" evidence="1"/>
<dbReference type="Pfam" id="PF00300">
    <property type="entry name" value="His_Phos_1"/>
    <property type="match status" value="1"/>
</dbReference>
<dbReference type="STRING" id="389348.PNK_0055"/>
<protein>
    <submittedName>
        <fullName evidence="1">Phosphoglycerate mutase family protein</fullName>
        <ecNumber evidence="1">5.4.2.-</ecNumber>
    </submittedName>
</protein>
<sequence>MILKKEFYFVRHGQTDHNILEGAGKGDHPEDISLNTVGRNQAAAIEPMIALLPIQTICASPMKRAQETKEIIGARLLVPHYEIGNLGECSGKIWKEMTRLGMYSPFPSGGEARLFMERVRDGINHALSLPGPSLIVAHGGIHWAVCCMMGIENHEWAVSNCIVVHFSIGTYEKWIATKLS</sequence>
<dbReference type="GO" id="GO:0016791">
    <property type="term" value="F:phosphatase activity"/>
    <property type="evidence" value="ECO:0007669"/>
    <property type="project" value="TreeGrafter"/>
</dbReference>
<reference evidence="2" key="1">
    <citation type="submission" date="2015-09" db="EMBL/GenBank/DDBJ databases">
        <authorList>
            <person name="Bertelli C."/>
        </authorList>
    </citation>
    <scope>NUCLEOTIDE SEQUENCE [LARGE SCALE GENOMIC DNA]</scope>
    <source>
        <strain evidence="2">KNic</strain>
    </source>
</reference>
<dbReference type="EMBL" id="LN879502">
    <property type="protein sequence ID" value="CUI15693.1"/>
    <property type="molecule type" value="Genomic_DNA"/>
</dbReference>
<proteinExistence type="predicted"/>
<gene>
    <name evidence="1" type="ORF">PNK_0055</name>
</gene>
<organism evidence="1 2">
    <name type="scientific">Candidatus Protochlamydia naegleriophila</name>
    <dbReference type="NCBI Taxonomy" id="389348"/>
    <lineage>
        <taxon>Bacteria</taxon>
        <taxon>Pseudomonadati</taxon>
        <taxon>Chlamydiota</taxon>
        <taxon>Chlamydiia</taxon>
        <taxon>Parachlamydiales</taxon>
        <taxon>Parachlamydiaceae</taxon>
        <taxon>Candidatus Protochlamydia</taxon>
    </lineage>
</organism>
<keyword evidence="1" id="KW-0413">Isomerase</keyword>
<dbReference type="Proteomes" id="UP000069902">
    <property type="component" value="Chromosome cPNK"/>
</dbReference>
<dbReference type="InterPro" id="IPR013078">
    <property type="entry name" value="His_Pase_superF_clade-1"/>
</dbReference>